<dbReference type="EnsemblMetazoa" id="HelroT170072">
    <property type="protein sequence ID" value="HelroP170072"/>
    <property type="gene ID" value="HelroG170072"/>
</dbReference>
<evidence type="ECO:0000313" key="2">
    <source>
        <dbReference type="EnsemblMetazoa" id="HelroP170072"/>
    </source>
</evidence>
<organism evidence="2 3">
    <name type="scientific">Helobdella robusta</name>
    <name type="common">Californian leech</name>
    <dbReference type="NCBI Taxonomy" id="6412"/>
    <lineage>
        <taxon>Eukaryota</taxon>
        <taxon>Metazoa</taxon>
        <taxon>Spiralia</taxon>
        <taxon>Lophotrochozoa</taxon>
        <taxon>Annelida</taxon>
        <taxon>Clitellata</taxon>
        <taxon>Hirudinea</taxon>
        <taxon>Rhynchobdellida</taxon>
        <taxon>Glossiphoniidae</taxon>
        <taxon>Helobdella</taxon>
    </lineage>
</organism>
<dbReference type="InParanoid" id="T1F2L7"/>
<gene>
    <name evidence="2" type="primary">20203066</name>
    <name evidence="1" type="ORF">HELRODRAFT_170072</name>
</gene>
<keyword evidence="3" id="KW-1185">Reference proteome</keyword>
<reference evidence="1 3" key="2">
    <citation type="journal article" date="2013" name="Nature">
        <title>Insights into bilaterian evolution from three spiralian genomes.</title>
        <authorList>
            <person name="Simakov O."/>
            <person name="Marletaz F."/>
            <person name="Cho S.J."/>
            <person name="Edsinger-Gonzales E."/>
            <person name="Havlak P."/>
            <person name="Hellsten U."/>
            <person name="Kuo D.H."/>
            <person name="Larsson T."/>
            <person name="Lv J."/>
            <person name="Arendt D."/>
            <person name="Savage R."/>
            <person name="Osoegawa K."/>
            <person name="de Jong P."/>
            <person name="Grimwood J."/>
            <person name="Chapman J.A."/>
            <person name="Shapiro H."/>
            <person name="Aerts A."/>
            <person name="Otillar R.P."/>
            <person name="Terry A.Y."/>
            <person name="Boore J.L."/>
            <person name="Grigoriev I.V."/>
            <person name="Lindberg D.R."/>
            <person name="Seaver E.C."/>
            <person name="Weisblat D.A."/>
            <person name="Putnam N.H."/>
            <person name="Rokhsar D.S."/>
        </authorList>
    </citation>
    <scope>NUCLEOTIDE SEQUENCE</scope>
</reference>
<dbReference type="GeneID" id="20203066"/>
<protein>
    <submittedName>
        <fullName evidence="1 2">Uncharacterized protein</fullName>
    </submittedName>
</protein>
<dbReference type="RefSeq" id="XP_009014141.1">
    <property type="nucleotide sequence ID" value="XM_009015893.1"/>
</dbReference>
<evidence type="ECO:0000313" key="3">
    <source>
        <dbReference type="Proteomes" id="UP000015101"/>
    </source>
</evidence>
<dbReference type="EMBL" id="KB096183">
    <property type="protein sequence ID" value="ESO07530.1"/>
    <property type="molecule type" value="Genomic_DNA"/>
</dbReference>
<sequence>MSNNYQLHFNQKSKAPKLSTRQFVINKYLTVTSSVDCIEEFLQVHLGSRPPANPVVHPFEAGKWVDDVSCRMLAGEVAQMRAESNISMAIIYSAYMIRWLRVHINTCVRRVKRINSPCGEDGCFKSMVEEMKNIKDIQILYLQHFSLPNKFKTRNLMFWQQMKTDISLLTIFACIDLHHNGYKCFDVARKLVNGSGVHSGPHGGVVLNLKNYLRTSQRDLNFHPKIFEYLCVCI</sequence>
<name>T1F2L7_HELRO</name>
<reference evidence="3" key="1">
    <citation type="submission" date="2012-12" db="EMBL/GenBank/DDBJ databases">
        <authorList>
            <person name="Hellsten U."/>
            <person name="Grimwood J."/>
            <person name="Chapman J.A."/>
            <person name="Shapiro H."/>
            <person name="Aerts A."/>
            <person name="Otillar R.P."/>
            <person name="Terry A.Y."/>
            <person name="Boore J.L."/>
            <person name="Simakov O."/>
            <person name="Marletaz F."/>
            <person name="Cho S.-J."/>
            <person name="Edsinger-Gonzales E."/>
            <person name="Havlak P."/>
            <person name="Kuo D.-H."/>
            <person name="Larsson T."/>
            <person name="Lv J."/>
            <person name="Arendt D."/>
            <person name="Savage R."/>
            <person name="Osoegawa K."/>
            <person name="de Jong P."/>
            <person name="Lindberg D.R."/>
            <person name="Seaver E.C."/>
            <person name="Weisblat D.A."/>
            <person name="Putnam N.H."/>
            <person name="Grigoriev I.V."/>
            <person name="Rokhsar D.S."/>
        </authorList>
    </citation>
    <scope>NUCLEOTIDE SEQUENCE</scope>
</reference>
<accession>T1F2L7</accession>
<dbReference type="HOGENOM" id="CLU_1186139_0_0_1"/>
<dbReference type="CTD" id="20203066"/>
<dbReference type="AlphaFoldDB" id="T1F2L7"/>
<reference evidence="2" key="3">
    <citation type="submission" date="2015-06" db="UniProtKB">
        <authorList>
            <consortium name="EnsemblMetazoa"/>
        </authorList>
    </citation>
    <scope>IDENTIFICATION</scope>
</reference>
<dbReference type="Proteomes" id="UP000015101">
    <property type="component" value="Unassembled WGS sequence"/>
</dbReference>
<proteinExistence type="predicted"/>
<dbReference type="EMBL" id="AMQM01003469">
    <property type="status" value="NOT_ANNOTATED_CDS"/>
    <property type="molecule type" value="Genomic_DNA"/>
</dbReference>
<evidence type="ECO:0000313" key="1">
    <source>
        <dbReference type="EMBL" id="ESO07530.1"/>
    </source>
</evidence>
<dbReference type="KEGG" id="hro:HELRODRAFT_170072"/>